<comment type="caution">
    <text evidence="1">The sequence shown here is derived from an EMBL/GenBank/DDBJ whole genome shotgun (WGS) entry which is preliminary data.</text>
</comment>
<reference evidence="1 2" key="1">
    <citation type="journal article" date="2014" name="Agronomy (Basel)">
        <title>A Draft Genome Sequence for Ensete ventricosum, the Drought-Tolerant Tree Against Hunger.</title>
        <authorList>
            <person name="Harrison J."/>
            <person name="Moore K.A."/>
            <person name="Paszkiewicz K."/>
            <person name="Jones T."/>
            <person name="Grant M."/>
            <person name="Ambacheew D."/>
            <person name="Muzemil S."/>
            <person name="Studholme D.J."/>
        </authorList>
    </citation>
    <scope>NUCLEOTIDE SEQUENCE [LARGE SCALE GENOMIC DNA]</scope>
</reference>
<dbReference type="Proteomes" id="UP000287651">
    <property type="component" value="Unassembled WGS sequence"/>
</dbReference>
<name>A0A427B769_ENSVE</name>
<organism evidence="1 2">
    <name type="scientific">Ensete ventricosum</name>
    <name type="common">Abyssinian banana</name>
    <name type="synonym">Musa ensete</name>
    <dbReference type="NCBI Taxonomy" id="4639"/>
    <lineage>
        <taxon>Eukaryota</taxon>
        <taxon>Viridiplantae</taxon>
        <taxon>Streptophyta</taxon>
        <taxon>Embryophyta</taxon>
        <taxon>Tracheophyta</taxon>
        <taxon>Spermatophyta</taxon>
        <taxon>Magnoliopsida</taxon>
        <taxon>Liliopsida</taxon>
        <taxon>Zingiberales</taxon>
        <taxon>Musaceae</taxon>
        <taxon>Ensete</taxon>
    </lineage>
</organism>
<evidence type="ECO:0000313" key="2">
    <source>
        <dbReference type="Proteomes" id="UP000287651"/>
    </source>
</evidence>
<evidence type="ECO:0000313" key="1">
    <source>
        <dbReference type="EMBL" id="RRT84314.1"/>
    </source>
</evidence>
<sequence>MMKIEGFLKHQLVTILIDIGSTNNFVDNKVAARLTLQIKDCSRSKERIRAMPYGLDLRTDSKVHLILYIPCHKWKLRENDLA</sequence>
<proteinExistence type="predicted"/>
<dbReference type="AlphaFoldDB" id="A0A427B769"/>
<gene>
    <name evidence="1" type="ORF">B296_00012720</name>
</gene>
<accession>A0A427B769</accession>
<protein>
    <submittedName>
        <fullName evidence="1">Uncharacterized protein</fullName>
    </submittedName>
</protein>
<dbReference type="EMBL" id="AMZH03000328">
    <property type="protein sequence ID" value="RRT84314.1"/>
    <property type="molecule type" value="Genomic_DNA"/>
</dbReference>